<dbReference type="InterPro" id="IPR000669">
    <property type="entry name" value="Mannitol_DH"/>
</dbReference>
<name>A0A1X6ZCC9_9RHOB</name>
<gene>
    <name evidence="6" type="primary">mtlK_2</name>
    <name evidence="5" type="ORF">CLV79_10570</name>
    <name evidence="6" type="ORF">LOS8367_02102</name>
</gene>
<dbReference type="Gene3D" id="1.10.1040.10">
    <property type="entry name" value="N-(1-d-carboxylethyl)-l-norvaline Dehydrogenase, domain 2"/>
    <property type="match status" value="1"/>
</dbReference>
<sequence length="488" mass="51189">MTRLSRSALAQLPVGAARGYDPAAHGVGILHLGAGAFHRAHQAAITDAALAASGGDWRIAGVSLRSADLAKTLASQDGLYTLIERGAQGDRARVIGAIDRVVAARGTPEAVLGPMSDPAIRIVTLTVTEKAYGIDRSGPDADPAHPDVAADFERPAAPRGVLGLLVEGLRRRRAAGHAPFTVLCCDNLPENGALLRGGVVGFARRVDPELADWIAAKVAFPSSMVDRITPAATEATLALAARLTGFEDAAAIETEPFCQWVIEDRFPQGRPDWAAGGAIFVDDVALYERMKLRMLNGAHSLIAYAGFISGHALVREAMADPALAALARRQIAAAAATLDPLPGIDLAAYGDELAARFANPAIAHETYQIAMDGSQKLPQRIFGPACDAQLVGQDLRPFAFATAAWARYCMGRDESGERYALRDPREVEIAAVVEAAGDGARALLAGLLRLPGLTPAELLDGAFEAQSAEILHDMIERGMATAIAGEAA</sequence>
<evidence type="ECO:0000313" key="8">
    <source>
        <dbReference type="Proteomes" id="UP000240624"/>
    </source>
</evidence>
<evidence type="ECO:0000313" key="5">
    <source>
        <dbReference type="EMBL" id="PSK86363.1"/>
    </source>
</evidence>
<evidence type="ECO:0000259" key="4">
    <source>
        <dbReference type="Pfam" id="PF08125"/>
    </source>
</evidence>
<keyword evidence="8" id="KW-1185">Reference proteome</keyword>
<dbReference type="PANTHER" id="PTHR43362:SF1">
    <property type="entry name" value="MANNITOL DEHYDROGENASE 2-RELATED"/>
    <property type="match status" value="1"/>
</dbReference>
<protein>
    <submittedName>
        <fullName evidence="5">Fructuronate reductase</fullName>
    </submittedName>
    <submittedName>
        <fullName evidence="6">Mannitol 2-dehydrogenase</fullName>
        <ecNumber evidence="6">1.1.1.67</ecNumber>
    </submittedName>
</protein>
<evidence type="ECO:0000313" key="6">
    <source>
        <dbReference type="EMBL" id="SLN47149.1"/>
    </source>
</evidence>
<proteinExistence type="predicted"/>
<dbReference type="InterPro" id="IPR013328">
    <property type="entry name" value="6PGD_dom2"/>
</dbReference>
<evidence type="ECO:0000256" key="1">
    <source>
        <dbReference type="ARBA" id="ARBA00023002"/>
    </source>
</evidence>
<dbReference type="SUPFAM" id="SSF51735">
    <property type="entry name" value="NAD(P)-binding Rossmann-fold domains"/>
    <property type="match status" value="1"/>
</dbReference>
<keyword evidence="2" id="KW-0520">NAD</keyword>
<dbReference type="AlphaFoldDB" id="A0A1X6ZCC9"/>
<dbReference type="PANTHER" id="PTHR43362">
    <property type="entry name" value="MANNITOL DEHYDROGENASE DSF1-RELATED"/>
    <property type="match status" value="1"/>
</dbReference>
<accession>A0A1X6ZCC9</accession>
<dbReference type="EMBL" id="FWFY01000005">
    <property type="protein sequence ID" value="SLN47149.1"/>
    <property type="molecule type" value="Genomic_DNA"/>
</dbReference>
<evidence type="ECO:0000259" key="3">
    <source>
        <dbReference type="Pfam" id="PF01232"/>
    </source>
</evidence>
<dbReference type="InterPro" id="IPR008927">
    <property type="entry name" value="6-PGluconate_DH-like_C_sf"/>
</dbReference>
<dbReference type="InterPro" id="IPR050988">
    <property type="entry name" value="Mannitol_DH/Oxidoreductase"/>
</dbReference>
<dbReference type="InterPro" id="IPR023027">
    <property type="entry name" value="Mannitol_DH_CS"/>
</dbReference>
<feature type="domain" description="Mannitol dehydrogenase C-terminal" evidence="4">
    <location>
        <begin position="283"/>
        <end position="445"/>
    </location>
</feature>
<dbReference type="Proteomes" id="UP000240624">
    <property type="component" value="Unassembled WGS sequence"/>
</dbReference>
<dbReference type="InterPro" id="IPR013118">
    <property type="entry name" value="Mannitol_DH_C"/>
</dbReference>
<dbReference type="Pfam" id="PF01232">
    <property type="entry name" value="Mannitol_dh"/>
    <property type="match status" value="1"/>
</dbReference>
<dbReference type="OrthoDB" id="271711at2"/>
<reference evidence="5 8" key="2">
    <citation type="submission" date="2018-03" db="EMBL/GenBank/DDBJ databases">
        <title>Genomic Encyclopedia of Archaeal and Bacterial Type Strains, Phase II (KMG-II): from individual species to whole genera.</title>
        <authorList>
            <person name="Goeker M."/>
        </authorList>
    </citation>
    <scope>NUCLEOTIDE SEQUENCE [LARGE SCALE GENOMIC DNA]</scope>
    <source>
        <strain evidence="5 8">DSM 29956</strain>
    </source>
</reference>
<feature type="domain" description="Mannitol dehydrogenase N-terminal" evidence="3">
    <location>
        <begin position="28"/>
        <end position="274"/>
    </location>
</feature>
<keyword evidence="1 6" id="KW-0560">Oxidoreductase</keyword>
<dbReference type="GO" id="GO:0050086">
    <property type="term" value="F:mannitol 2-dehydrogenase activity"/>
    <property type="evidence" value="ECO:0007669"/>
    <property type="project" value="UniProtKB-EC"/>
</dbReference>
<organism evidence="6 7">
    <name type="scientific">Limimaricola soesokkakensis</name>
    <dbReference type="NCBI Taxonomy" id="1343159"/>
    <lineage>
        <taxon>Bacteria</taxon>
        <taxon>Pseudomonadati</taxon>
        <taxon>Pseudomonadota</taxon>
        <taxon>Alphaproteobacteria</taxon>
        <taxon>Rhodobacterales</taxon>
        <taxon>Paracoccaceae</taxon>
        <taxon>Limimaricola</taxon>
    </lineage>
</organism>
<dbReference type="InterPro" id="IPR013131">
    <property type="entry name" value="Mannitol_DH_N"/>
</dbReference>
<dbReference type="InterPro" id="IPR036291">
    <property type="entry name" value="NAD(P)-bd_dom_sf"/>
</dbReference>
<dbReference type="Pfam" id="PF08125">
    <property type="entry name" value="Mannitol_dh_C"/>
    <property type="match status" value="1"/>
</dbReference>
<evidence type="ECO:0000313" key="7">
    <source>
        <dbReference type="Proteomes" id="UP000193495"/>
    </source>
</evidence>
<reference evidence="6 7" key="1">
    <citation type="submission" date="2017-03" db="EMBL/GenBank/DDBJ databases">
        <authorList>
            <person name="Afonso C.L."/>
            <person name="Miller P.J."/>
            <person name="Scott M.A."/>
            <person name="Spackman E."/>
            <person name="Goraichik I."/>
            <person name="Dimitrov K.M."/>
            <person name="Suarez D.L."/>
            <person name="Swayne D.E."/>
        </authorList>
    </citation>
    <scope>NUCLEOTIDE SEQUENCE [LARGE SCALE GENOMIC DNA]</scope>
    <source>
        <strain evidence="6 7">CECT 8367</strain>
    </source>
</reference>
<dbReference type="GO" id="GO:0019594">
    <property type="term" value="P:mannitol metabolic process"/>
    <property type="evidence" value="ECO:0007669"/>
    <property type="project" value="InterPro"/>
</dbReference>
<dbReference type="Proteomes" id="UP000193495">
    <property type="component" value="Unassembled WGS sequence"/>
</dbReference>
<evidence type="ECO:0000256" key="2">
    <source>
        <dbReference type="ARBA" id="ARBA00023027"/>
    </source>
</evidence>
<dbReference type="SUPFAM" id="SSF48179">
    <property type="entry name" value="6-phosphogluconate dehydrogenase C-terminal domain-like"/>
    <property type="match status" value="1"/>
</dbReference>
<dbReference type="RefSeq" id="WP_085896436.1">
    <property type="nucleotide sequence ID" value="NZ_FWFY01000005.1"/>
</dbReference>
<dbReference type="PROSITE" id="PS00974">
    <property type="entry name" value="MANNITOL_DHGENASE"/>
    <property type="match status" value="1"/>
</dbReference>
<dbReference type="Gene3D" id="3.40.50.720">
    <property type="entry name" value="NAD(P)-binding Rossmann-like Domain"/>
    <property type="match status" value="1"/>
</dbReference>
<dbReference type="PRINTS" id="PR00084">
    <property type="entry name" value="MTLDHDRGNASE"/>
</dbReference>
<dbReference type="EC" id="1.1.1.67" evidence="6"/>
<dbReference type="EMBL" id="PYGB01000005">
    <property type="protein sequence ID" value="PSK86363.1"/>
    <property type="molecule type" value="Genomic_DNA"/>
</dbReference>